<comment type="caution">
    <text evidence="4">The sequence shown here is derived from an EMBL/GenBank/DDBJ whole genome shotgun (WGS) entry which is preliminary data.</text>
</comment>
<name>E5XS02_SEGRC</name>
<dbReference type="eggNOG" id="COG5662">
    <property type="taxonomic scope" value="Bacteria"/>
</dbReference>
<proteinExistence type="predicted"/>
<keyword evidence="2" id="KW-0804">Transcription</keyword>
<dbReference type="OrthoDB" id="4425192at2"/>
<dbReference type="Gene3D" id="1.10.10.1320">
    <property type="entry name" value="Anti-sigma factor, zinc-finger domain"/>
    <property type="match status" value="1"/>
</dbReference>
<evidence type="ECO:0000259" key="3">
    <source>
        <dbReference type="Pfam" id="PF13490"/>
    </source>
</evidence>
<protein>
    <recommendedName>
        <fullName evidence="3">Putative zinc-finger domain-containing protein</fullName>
    </recommendedName>
</protein>
<dbReference type="Pfam" id="PF13490">
    <property type="entry name" value="zf-HC2"/>
    <property type="match status" value="1"/>
</dbReference>
<evidence type="ECO:0000256" key="1">
    <source>
        <dbReference type="ARBA" id="ARBA00023015"/>
    </source>
</evidence>
<evidence type="ECO:0000313" key="4">
    <source>
        <dbReference type="EMBL" id="EFV12787.2"/>
    </source>
</evidence>
<organism evidence="4 5">
    <name type="scientific">Segniliparus rugosus (strain ATCC BAA-974 / DSM 45345 / CCUG 50838 / CIP 108380 / JCM 13579 / CDC 945)</name>
    <dbReference type="NCBI Taxonomy" id="679197"/>
    <lineage>
        <taxon>Bacteria</taxon>
        <taxon>Bacillati</taxon>
        <taxon>Actinomycetota</taxon>
        <taxon>Actinomycetes</taxon>
        <taxon>Mycobacteriales</taxon>
        <taxon>Segniliparaceae</taxon>
        <taxon>Segniliparus</taxon>
    </lineage>
</organism>
<accession>E5XS02</accession>
<dbReference type="Proteomes" id="UP000004816">
    <property type="component" value="Unassembled WGS sequence"/>
</dbReference>
<dbReference type="InterPro" id="IPR027383">
    <property type="entry name" value="Znf_put"/>
</dbReference>
<evidence type="ECO:0000313" key="5">
    <source>
        <dbReference type="Proteomes" id="UP000004816"/>
    </source>
</evidence>
<dbReference type="HOGENOM" id="CLU_1991139_0_0_11"/>
<sequence>MMIPRRLEGESAQWSRGAELLLGTKPAPKAFWSVDHVSFEAVAAYADGKLGEKASVRAREHFQACPECSDELQAQLQARAALRQAGCVQVPADLLGALCAIPTQSAIPTHTFPAHEAKRRPGSAR</sequence>
<dbReference type="STRING" id="679197.HMPREF9336_02274"/>
<feature type="domain" description="Putative zinc-finger" evidence="3">
    <location>
        <begin position="40"/>
        <end position="68"/>
    </location>
</feature>
<dbReference type="AlphaFoldDB" id="E5XS02"/>
<keyword evidence="5" id="KW-1185">Reference proteome</keyword>
<dbReference type="EMBL" id="ACZI02000002">
    <property type="protein sequence ID" value="EFV12787.2"/>
    <property type="molecule type" value="Genomic_DNA"/>
</dbReference>
<gene>
    <name evidence="4" type="ORF">HMPREF9336_02274</name>
</gene>
<keyword evidence="1" id="KW-0805">Transcription regulation</keyword>
<dbReference type="InterPro" id="IPR041916">
    <property type="entry name" value="Anti_sigma_zinc_sf"/>
</dbReference>
<evidence type="ECO:0000256" key="2">
    <source>
        <dbReference type="ARBA" id="ARBA00023163"/>
    </source>
</evidence>
<reference evidence="4 5" key="1">
    <citation type="journal article" date="2011" name="Stand. Genomic Sci.">
        <title>High quality draft genome sequence of Segniliparus rugosus CDC 945(T)= (ATCC BAA-974(T)).</title>
        <authorList>
            <person name="Earl A.M."/>
            <person name="Desjardins C.A."/>
            <person name="Fitzgerald M.G."/>
            <person name="Arachchi H.M."/>
            <person name="Zeng Q."/>
            <person name="Mehta T."/>
            <person name="Griggs A."/>
            <person name="Birren B.W."/>
            <person name="Toney N.C."/>
            <person name="Carr J."/>
            <person name="Posey J."/>
            <person name="Butler W.R."/>
        </authorList>
    </citation>
    <scope>NUCLEOTIDE SEQUENCE [LARGE SCALE GENOMIC DNA]</scope>
    <source>
        <strain evidence="5">ATCC BAA-974 / DSM 45345 / CCUG 50838 / CIP 108380 / JCM 13579 / CDC 945</strain>
    </source>
</reference>